<organism evidence="1">
    <name type="scientific">marine metagenome</name>
    <dbReference type="NCBI Taxonomy" id="408172"/>
    <lineage>
        <taxon>unclassified sequences</taxon>
        <taxon>metagenomes</taxon>
        <taxon>ecological metagenomes</taxon>
    </lineage>
</organism>
<feature type="non-terminal residue" evidence="1">
    <location>
        <position position="101"/>
    </location>
</feature>
<accession>A0A381XH58</accession>
<sequence>MFKKLELIKLITFCLLFGVVYAQDEEEGGSQSSQDLYIAFDQTSGNTNNLVSGAEYSYSLIGDIGPLTDTEFSISFGGNYATLDEEPYALDGNFHTQFDLW</sequence>
<dbReference type="EMBL" id="UINC01015162">
    <property type="protein sequence ID" value="SVA64048.1"/>
    <property type="molecule type" value="Genomic_DNA"/>
</dbReference>
<reference evidence="1" key="1">
    <citation type="submission" date="2018-05" db="EMBL/GenBank/DDBJ databases">
        <authorList>
            <person name="Lanie J.A."/>
            <person name="Ng W.-L."/>
            <person name="Kazmierczak K.M."/>
            <person name="Andrzejewski T.M."/>
            <person name="Davidsen T.M."/>
            <person name="Wayne K.J."/>
            <person name="Tettelin H."/>
            <person name="Glass J.I."/>
            <person name="Rusch D."/>
            <person name="Podicherti R."/>
            <person name="Tsui H.-C.T."/>
            <person name="Winkler M.E."/>
        </authorList>
    </citation>
    <scope>NUCLEOTIDE SEQUENCE</scope>
</reference>
<proteinExistence type="predicted"/>
<name>A0A381XH58_9ZZZZ</name>
<gene>
    <name evidence="1" type="ORF">METZ01_LOCUS116902</name>
</gene>
<dbReference type="AlphaFoldDB" id="A0A381XH58"/>
<protein>
    <submittedName>
        <fullName evidence="1">Uncharacterized protein</fullName>
    </submittedName>
</protein>
<evidence type="ECO:0000313" key="1">
    <source>
        <dbReference type="EMBL" id="SVA64048.1"/>
    </source>
</evidence>